<dbReference type="EMBL" id="MN739271">
    <property type="protein sequence ID" value="QHS96527.1"/>
    <property type="molecule type" value="Genomic_DNA"/>
</dbReference>
<accession>A0A6C0BW26</accession>
<proteinExistence type="predicted"/>
<keyword evidence="1" id="KW-0812">Transmembrane</keyword>
<keyword evidence="1" id="KW-1133">Transmembrane helix</keyword>
<keyword evidence="1" id="KW-0472">Membrane</keyword>
<name>A0A6C0BW26_9ZZZZ</name>
<dbReference type="Pfam" id="PF13385">
    <property type="entry name" value="Laminin_G_3"/>
    <property type="match status" value="1"/>
</dbReference>
<organism evidence="2">
    <name type="scientific">viral metagenome</name>
    <dbReference type="NCBI Taxonomy" id="1070528"/>
    <lineage>
        <taxon>unclassified sequences</taxon>
        <taxon>metagenomes</taxon>
        <taxon>organismal metagenomes</taxon>
    </lineage>
</organism>
<dbReference type="AlphaFoldDB" id="A0A6C0BW26"/>
<dbReference type="SUPFAM" id="SSF49899">
    <property type="entry name" value="Concanavalin A-like lectins/glucanases"/>
    <property type="match status" value="1"/>
</dbReference>
<evidence type="ECO:0008006" key="3">
    <source>
        <dbReference type="Google" id="ProtNLM"/>
    </source>
</evidence>
<feature type="transmembrane region" description="Helical" evidence="1">
    <location>
        <begin position="20"/>
        <end position="43"/>
    </location>
</feature>
<sequence>MRSLINIKKQQTSHKILSQIIYIMDFSIVVYIIIVIIVLYYFISWWSSNSTQMVIIHSTTSTMAIDEKKGAKDSDVNCAYSIWINVTDTNGSNLPDGRIIFTRDDIKMSLDATNNLNLKVNFDATDAGTAVLNNIINTADDISLPMQKWVNIIISFESNYLTVYIDGKMVASKIITSWGAISSETTIGGDSTFSGEIANFKFFNDYLTVQDAWEIYKQGYGSGFFSGLINKYKLKVAFLKDNSEVTSFQF</sequence>
<evidence type="ECO:0000256" key="1">
    <source>
        <dbReference type="SAM" id="Phobius"/>
    </source>
</evidence>
<dbReference type="Gene3D" id="2.60.120.200">
    <property type="match status" value="1"/>
</dbReference>
<evidence type="ECO:0000313" key="2">
    <source>
        <dbReference type="EMBL" id="QHS96527.1"/>
    </source>
</evidence>
<dbReference type="InterPro" id="IPR013320">
    <property type="entry name" value="ConA-like_dom_sf"/>
</dbReference>
<protein>
    <recommendedName>
        <fullName evidence="3">LamG-like jellyroll fold domain-containing protein</fullName>
    </recommendedName>
</protein>
<reference evidence="2" key="1">
    <citation type="journal article" date="2020" name="Nature">
        <title>Giant virus diversity and host interactions through global metagenomics.</title>
        <authorList>
            <person name="Schulz F."/>
            <person name="Roux S."/>
            <person name="Paez-Espino D."/>
            <person name="Jungbluth S."/>
            <person name="Walsh D.A."/>
            <person name="Denef V.J."/>
            <person name="McMahon K.D."/>
            <person name="Konstantinidis K.T."/>
            <person name="Eloe-Fadrosh E.A."/>
            <person name="Kyrpides N.C."/>
            <person name="Woyke T."/>
        </authorList>
    </citation>
    <scope>NUCLEOTIDE SEQUENCE</scope>
    <source>
        <strain evidence="2">GVMAG-M-3300020166-18</strain>
    </source>
</reference>